<dbReference type="PANTHER" id="PTHR43649">
    <property type="entry name" value="ARABINOSE-BINDING PROTEIN-RELATED"/>
    <property type="match status" value="1"/>
</dbReference>
<comment type="caution">
    <text evidence="1">The sequence shown here is derived from an EMBL/GenBank/DDBJ whole genome shotgun (WGS) entry which is preliminary data.</text>
</comment>
<dbReference type="EMBL" id="BAAALS010000004">
    <property type="protein sequence ID" value="GAA1742138.1"/>
    <property type="molecule type" value="Genomic_DNA"/>
</dbReference>
<keyword evidence="2" id="KW-1185">Reference proteome</keyword>
<accession>A0ABN2JXB2</accession>
<dbReference type="RefSeq" id="WP_344077535.1">
    <property type="nucleotide sequence ID" value="NZ_BAAALS010000004.1"/>
</dbReference>
<reference evidence="1 2" key="1">
    <citation type="journal article" date="2019" name="Int. J. Syst. Evol. Microbiol.">
        <title>The Global Catalogue of Microorganisms (GCM) 10K type strain sequencing project: providing services to taxonomists for standard genome sequencing and annotation.</title>
        <authorList>
            <consortium name="The Broad Institute Genomics Platform"/>
            <consortium name="The Broad Institute Genome Sequencing Center for Infectious Disease"/>
            <person name="Wu L."/>
            <person name="Ma J."/>
        </authorList>
    </citation>
    <scope>NUCLEOTIDE SEQUENCE [LARGE SCALE GENOMIC DNA]</scope>
    <source>
        <strain evidence="1 2">JCM 13249</strain>
    </source>
</reference>
<evidence type="ECO:0000313" key="1">
    <source>
        <dbReference type="EMBL" id="GAA1742138.1"/>
    </source>
</evidence>
<proteinExistence type="predicted"/>
<organism evidence="1 2">
    <name type="scientific">Luedemannella helvata</name>
    <dbReference type="NCBI Taxonomy" id="349315"/>
    <lineage>
        <taxon>Bacteria</taxon>
        <taxon>Bacillati</taxon>
        <taxon>Actinomycetota</taxon>
        <taxon>Actinomycetes</taxon>
        <taxon>Micromonosporales</taxon>
        <taxon>Micromonosporaceae</taxon>
        <taxon>Luedemannella</taxon>
    </lineage>
</organism>
<dbReference type="InterPro" id="IPR050490">
    <property type="entry name" value="Bact_solute-bd_prot1"/>
</dbReference>
<dbReference type="SUPFAM" id="SSF53850">
    <property type="entry name" value="Periplasmic binding protein-like II"/>
    <property type="match status" value="1"/>
</dbReference>
<dbReference type="Gene3D" id="3.40.190.10">
    <property type="entry name" value="Periplasmic binding protein-like II"/>
    <property type="match status" value="2"/>
</dbReference>
<dbReference type="Pfam" id="PF13416">
    <property type="entry name" value="SBP_bac_8"/>
    <property type="match status" value="1"/>
</dbReference>
<protein>
    <submittedName>
        <fullName evidence="1">ABC transporter substrate-binding protein</fullName>
    </submittedName>
</protein>
<dbReference type="Proteomes" id="UP001500655">
    <property type="component" value="Unassembled WGS sequence"/>
</dbReference>
<dbReference type="InterPro" id="IPR006311">
    <property type="entry name" value="TAT_signal"/>
</dbReference>
<dbReference type="PROSITE" id="PS51318">
    <property type="entry name" value="TAT"/>
    <property type="match status" value="1"/>
</dbReference>
<evidence type="ECO:0000313" key="2">
    <source>
        <dbReference type="Proteomes" id="UP001500655"/>
    </source>
</evidence>
<name>A0ABN2JXB2_9ACTN</name>
<sequence length="408" mass="44942">MPDPRSRRSFLTGVLACGTLTAAATYVLPGGRSLPAVELNLVTGPDSSGVRPLLVDMWNRANPNTRVRVTTTADTTTDQKLQMLTEARNGTADIVNLDTIDIPEFARQDLIVPIELPDDQLFVGRTIDASRVDNQPGHYWAAPFHTDVGMLFERLAPDGPRTEATSLAEVLDTRVAPRSQGFIGQLRPSSSASYEAFVVNVLEHAISRDNDILDGSGIPAYDLVRWQKALNPLRDAVADRRVTLADNEQASRELFTANPDRRFMRNWPVHYRVMQQHSDADVRADRIRVYPLPVGILGGRSLAVVSRSAHRGRAAELIRFLTGEEAQKVTAAYGLPPTRITAYADPNLKAFIPHLEAIRGAVETARPRPTHWNYPAFAAAVVKHVLPMVRDGRDLPSAFVDEIRAALA</sequence>
<gene>
    <name evidence="1" type="ORF">GCM10009681_11150</name>
</gene>
<dbReference type="InterPro" id="IPR006059">
    <property type="entry name" value="SBP"/>
</dbReference>
<dbReference type="PANTHER" id="PTHR43649:SF12">
    <property type="entry name" value="DIACETYLCHITOBIOSE BINDING PROTEIN DASA"/>
    <property type="match status" value="1"/>
</dbReference>